<keyword evidence="3" id="KW-1185">Reference proteome</keyword>
<reference evidence="2 3" key="1">
    <citation type="submission" date="2014-02" db="EMBL/GenBank/DDBJ databases">
        <title>Draft genome sequence of Lysinibacillus odysseyi NBRC 100172.</title>
        <authorList>
            <person name="Zhang F."/>
            <person name="Wang G."/>
            <person name="Zhang L."/>
        </authorList>
    </citation>
    <scope>NUCLEOTIDE SEQUENCE [LARGE SCALE GENOMIC DNA]</scope>
    <source>
        <strain evidence="2 3">NBRC 100172</strain>
    </source>
</reference>
<dbReference type="STRING" id="1220589.CD32_22085"/>
<organism evidence="2 3">
    <name type="scientific">Lysinibacillus odysseyi 34hs-1 = NBRC 100172</name>
    <dbReference type="NCBI Taxonomy" id="1220589"/>
    <lineage>
        <taxon>Bacteria</taxon>
        <taxon>Bacillati</taxon>
        <taxon>Bacillota</taxon>
        <taxon>Bacilli</taxon>
        <taxon>Bacillales</taxon>
        <taxon>Bacillaceae</taxon>
        <taxon>Lysinibacillus</taxon>
    </lineage>
</organism>
<accession>A0A0A3J4K5</accession>
<dbReference type="Proteomes" id="UP000030437">
    <property type="component" value="Unassembled WGS sequence"/>
</dbReference>
<evidence type="ECO:0000313" key="2">
    <source>
        <dbReference type="EMBL" id="KGR81987.1"/>
    </source>
</evidence>
<dbReference type="InterPro" id="IPR034660">
    <property type="entry name" value="DinB/YfiT-like"/>
</dbReference>
<proteinExistence type="predicted"/>
<dbReference type="eggNOG" id="COG2318">
    <property type="taxonomic scope" value="Bacteria"/>
</dbReference>
<dbReference type="InterPro" id="IPR024775">
    <property type="entry name" value="DinB-like"/>
</dbReference>
<dbReference type="SUPFAM" id="SSF109854">
    <property type="entry name" value="DinB/YfiT-like putative metalloenzymes"/>
    <property type="match status" value="1"/>
</dbReference>
<feature type="domain" description="DinB-like" evidence="1">
    <location>
        <begin position="5"/>
        <end position="153"/>
    </location>
</feature>
<dbReference type="RefSeq" id="WP_036159097.1">
    <property type="nucleotide sequence ID" value="NZ_AVCX01000001.1"/>
</dbReference>
<dbReference type="Gene3D" id="1.20.120.450">
    <property type="entry name" value="dinb family like domain"/>
    <property type="match status" value="1"/>
</dbReference>
<evidence type="ECO:0000313" key="3">
    <source>
        <dbReference type="Proteomes" id="UP000030437"/>
    </source>
</evidence>
<dbReference type="EMBL" id="JPVP01000060">
    <property type="protein sequence ID" value="KGR81987.1"/>
    <property type="molecule type" value="Genomic_DNA"/>
</dbReference>
<name>A0A0A3J4K5_9BACI</name>
<dbReference type="AlphaFoldDB" id="A0A0A3J4K5"/>
<evidence type="ECO:0000259" key="1">
    <source>
        <dbReference type="Pfam" id="PF12867"/>
    </source>
</evidence>
<dbReference type="OrthoDB" id="5464839at2"/>
<comment type="caution">
    <text evidence="2">The sequence shown here is derived from an EMBL/GenBank/DDBJ whole genome shotgun (WGS) entry which is preliminary data.</text>
</comment>
<protein>
    <recommendedName>
        <fullName evidence="1">DinB-like domain-containing protein</fullName>
    </recommendedName>
</protein>
<gene>
    <name evidence="2" type="ORF">CD32_22085</name>
</gene>
<sequence>MDHNTEVRESLLKSVETLTDQQLNEVVAEGVWSIAQNLEHLYLMEMAIAKGIRHAQLQTESKPAREKPIHLAVDRSTKVPAPSYLEPSTHFQTLEELKNKLAESREILVQTAEGLTEQDLTDKSFEHPVFGTLSIKQWIPFVGYHEERHLLQIKEVKQQLK</sequence>
<dbReference type="Pfam" id="PF12867">
    <property type="entry name" value="DinB_2"/>
    <property type="match status" value="1"/>
</dbReference>